<dbReference type="InterPro" id="IPR019410">
    <property type="entry name" value="Methyltransf_16"/>
</dbReference>
<accession>A0A4P9Y0C0</accession>
<dbReference type="Proteomes" id="UP000267251">
    <property type="component" value="Unassembled WGS sequence"/>
</dbReference>
<dbReference type="InterPro" id="IPR029063">
    <property type="entry name" value="SAM-dependent_MTases_sf"/>
</dbReference>
<keyword evidence="1" id="KW-0489">Methyltransferase</keyword>
<dbReference type="PANTHER" id="PTHR14614:SF97">
    <property type="entry name" value="S-ADENOSYL-L-METHIONINE-DEPENDENT METHYLTRANSFERASES SUPERFAMILY PROTEIN"/>
    <property type="match status" value="1"/>
</dbReference>
<dbReference type="CDD" id="cd02440">
    <property type="entry name" value="AdoMet_MTases"/>
    <property type="match status" value="1"/>
</dbReference>
<evidence type="ECO:0000313" key="1">
    <source>
        <dbReference type="EMBL" id="RKP12203.1"/>
    </source>
</evidence>
<gene>
    <name evidence="1" type="ORF">BJ684DRAFT_21243</name>
</gene>
<keyword evidence="2" id="KW-1185">Reference proteome</keyword>
<dbReference type="EMBL" id="KZ988436">
    <property type="protein sequence ID" value="RKP12203.1"/>
    <property type="molecule type" value="Genomic_DNA"/>
</dbReference>
<reference evidence="2" key="1">
    <citation type="journal article" date="2018" name="Nat. Microbiol.">
        <title>Leveraging single-cell genomics to expand the fungal tree of life.</title>
        <authorList>
            <person name="Ahrendt S.R."/>
            <person name="Quandt C.A."/>
            <person name="Ciobanu D."/>
            <person name="Clum A."/>
            <person name="Salamov A."/>
            <person name="Andreopoulos B."/>
            <person name="Cheng J.F."/>
            <person name="Woyke T."/>
            <person name="Pelin A."/>
            <person name="Henrissat B."/>
            <person name="Reynolds N.K."/>
            <person name="Benny G.L."/>
            <person name="Smith M.E."/>
            <person name="James T.Y."/>
            <person name="Grigoriev I.V."/>
        </authorList>
    </citation>
    <scope>NUCLEOTIDE SEQUENCE [LARGE SCALE GENOMIC DNA]</scope>
</reference>
<sequence>MSLLRLVFLKPPLSQYVPGGTMAFTVALSNDLGDNEALEKGEVPGLRIEVSLRRVGTVDWVAVGQVPLDAHVPVYSGQTVQVSVPRRLPQGLYQVRLAHHSLSQVGPSPILGAGASILRDAPPLLLLPIVSEVFTLGHGASKVQGIPTTHCYRELPWTMKGSTDPLILQESCSDRTLGGRVWDASLVTLSFLRALFSEGRVISTAPPVPSGWAIDQLTDPGLWQRLYSVKAQTNHALMERVRIDLGIQSSPLKEPGSKECGEQSRVIELGSGCGVVGLALARRLGPKGQVILTDLDEVLEETTRSNLSLQAVPPLPEIATLAWGDIQAAERIQASLKGPVDLIIGSDIIYNAAYHHDLLHSLRALLPPGAWFLLGYKPRLPQEEGEFFRLIHAAGFRGSIIWSEGGLYTWAWKAPDPHGRSLTLPNGYLAS</sequence>
<evidence type="ECO:0000313" key="2">
    <source>
        <dbReference type="Proteomes" id="UP000267251"/>
    </source>
</evidence>
<dbReference type="PANTHER" id="PTHR14614">
    <property type="entry name" value="HEPATOCELLULAR CARCINOMA-ASSOCIATED ANTIGEN"/>
    <property type="match status" value="1"/>
</dbReference>
<keyword evidence="1" id="KW-0808">Transferase</keyword>
<dbReference type="GO" id="GO:0032259">
    <property type="term" value="P:methylation"/>
    <property type="evidence" value="ECO:0007669"/>
    <property type="project" value="UniProtKB-KW"/>
</dbReference>
<protein>
    <submittedName>
        <fullName evidence="1">Putative methyltransferase-domain-containing protein</fullName>
    </submittedName>
</protein>
<dbReference type="Gene3D" id="3.40.50.150">
    <property type="entry name" value="Vaccinia Virus protein VP39"/>
    <property type="match status" value="1"/>
</dbReference>
<dbReference type="AlphaFoldDB" id="A0A4P9Y0C0"/>
<dbReference type="SUPFAM" id="SSF53335">
    <property type="entry name" value="S-adenosyl-L-methionine-dependent methyltransferases"/>
    <property type="match status" value="1"/>
</dbReference>
<name>A0A4P9Y0C0_9FUNG</name>
<dbReference type="GO" id="GO:0008168">
    <property type="term" value="F:methyltransferase activity"/>
    <property type="evidence" value="ECO:0007669"/>
    <property type="project" value="UniProtKB-KW"/>
</dbReference>
<dbReference type="Pfam" id="PF10294">
    <property type="entry name" value="Methyltransf_16"/>
    <property type="match status" value="1"/>
</dbReference>
<organism evidence="1 2">
    <name type="scientific">Piptocephalis cylindrospora</name>
    <dbReference type="NCBI Taxonomy" id="1907219"/>
    <lineage>
        <taxon>Eukaryota</taxon>
        <taxon>Fungi</taxon>
        <taxon>Fungi incertae sedis</taxon>
        <taxon>Zoopagomycota</taxon>
        <taxon>Zoopagomycotina</taxon>
        <taxon>Zoopagomycetes</taxon>
        <taxon>Zoopagales</taxon>
        <taxon>Piptocephalidaceae</taxon>
        <taxon>Piptocephalis</taxon>
    </lineage>
</organism>
<dbReference type="OrthoDB" id="407325at2759"/>
<proteinExistence type="predicted"/>